<dbReference type="SMART" id="SM00228">
    <property type="entry name" value="PDZ"/>
    <property type="match status" value="1"/>
</dbReference>
<gene>
    <name evidence="6" type="primary">syd-1</name>
    <name evidence="6" type="ORF">T4E_11243</name>
</gene>
<dbReference type="SMART" id="SM00324">
    <property type="entry name" value="RhoGAP"/>
    <property type="match status" value="1"/>
</dbReference>
<dbReference type="InterPro" id="IPR052118">
    <property type="entry name" value="Rho-GAP_regulator"/>
</dbReference>
<dbReference type="GO" id="GO:0030030">
    <property type="term" value="P:cell projection organization"/>
    <property type="evidence" value="ECO:0007669"/>
    <property type="project" value="TreeGrafter"/>
</dbReference>
<evidence type="ECO:0000259" key="5">
    <source>
        <dbReference type="PROSITE" id="PS50238"/>
    </source>
</evidence>
<feature type="domain" description="Rho-GAP" evidence="5">
    <location>
        <begin position="791"/>
        <end position="993"/>
    </location>
</feature>
<reference evidence="6 7" key="1">
    <citation type="submission" date="2015-01" db="EMBL/GenBank/DDBJ databases">
        <title>Evolution of Trichinella species and genotypes.</title>
        <authorList>
            <person name="Korhonen P.K."/>
            <person name="Edoardo P."/>
            <person name="Giuseppe L.R."/>
            <person name="Gasser R.B."/>
        </authorList>
    </citation>
    <scope>NUCLEOTIDE SEQUENCE [LARGE SCALE GENOMIC DNA]</scope>
    <source>
        <strain evidence="6">ISS141</strain>
    </source>
</reference>
<dbReference type="AlphaFoldDB" id="A0A0V0Y8G8"/>
<dbReference type="GO" id="GO:0046578">
    <property type="term" value="P:regulation of Ras protein signal transduction"/>
    <property type="evidence" value="ECO:0007669"/>
    <property type="project" value="TreeGrafter"/>
</dbReference>
<name>A0A0V0Y8G8_TRIPS</name>
<dbReference type="Pfam" id="PF09429">
    <property type="entry name" value="Wbp11"/>
    <property type="match status" value="1"/>
</dbReference>
<dbReference type="SUPFAM" id="SSF50156">
    <property type="entry name" value="PDZ domain-like"/>
    <property type="match status" value="1"/>
</dbReference>
<dbReference type="PROSITE" id="PS50106">
    <property type="entry name" value="PDZ"/>
    <property type="match status" value="1"/>
</dbReference>
<proteinExistence type="predicted"/>
<feature type="region of interest" description="Disordered" evidence="2">
    <location>
        <begin position="207"/>
        <end position="228"/>
    </location>
</feature>
<evidence type="ECO:0000259" key="3">
    <source>
        <dbReference type="PROSITE" id="PS50004"/>
    </source>
</evidence>
<dbReference type="Proteomes" id="UP000054815">
    <property type="component" value="Unassembled WGS sequence"/>
</dbReference>
<dbReference type="Pfam" id="PF00595">
    <property type="entry name" value="PDZ"/>
    <property type="match status" value="1"/>
</dbReference>
<dbReference type="PANTHER" id="PTHR46150:SF3">
    <property type="entry name" value="RHO GTPASE-ACTIVATING PROTEIN 100F"/>
    <property type="match status" value="1"/>
</dbReference>
<evidence type="ECO:0000313" key="7">
    <source>
        <dbReference type="Proteomes" id="UP000054815"/>
    </source>
</evidence>
<dbReference type="InterPro" id="IPR057459">
    <property type="entry name" value="SYDE1/2_C2"/>
</dbReference>
<dbReference type="PROSITE" id="PS50004">
    <property type="entry name" value="C2"/>
    <property type="match status" value="1"/>
</dbReference>
<dbReference type="EMBL" id="JYDU01000040">
    <property type="protein sequence ID" value="KRX96734.1"/>
    <property type="molecule type" value="Genomic_DNA"/>
</dbReference>
<dbReference type="InterPro" id="IPR019007">
    <property type="entry name" value="Wbp11/ELF5/Saf1_N"/>
</dbReference>
<dbReference type="InterPro" id="IPR008936">
    <property type="entry name" value="Rho_GTPase_activation_prot"/>
</dbReference>
<dbReference type="InterPro" id="IPR001478">
    <property type="entry name" value="PDZ"/>
</dbReference>
<protein>
    <submittedName>
        <fullName evidence="6">Rho GTPase-activating protein syd-1</fullName>
    </submittedName>
</protein>
<evidence type="ECO:0000313" key="6">
    <source>
        <dbReference type="EMBL" id="KRX96734.1"/>
    </source>
</evidence>
<dbReference type="Pfam" id="PF00620">
    <property type="entry name" value="RhoGAP"/>
    <property type="match status" value="1"/>
</dbReference>
<dbReference type="GO" id="GO:0006396">
    <property type="term" value="P:RNA processing"/>
    <property type="evidence" value="ECO:0007669"/>
    <property type="project" value="InterPro"/>
</dbReference>
<dbReference type="GO" id="GO:0005096">
    <property type="term" value="F:GTPase activator activity"/>
    <property type="evidence" value="ECO:0007669"/>
    <property type="project" value="UniProtKB-KW"/>
</dbReference>
<dbReference type="SUPFAM" id="SSF49562">
    <property type="entry name" value="C2 domain (Calcium/lipid-binding domain, CaLB)"/>
    <property type="match status" value="1"/>
</dbReference>
<feature type="region of interest" description="Disordered" evidence="2">
    <location>
        <begin position="1202"/>
        <end position="1223"/>
    </location>
</feature>
<dbReference type="Gene3D" id="2.30.42.10">
    <property type="match status" value="1"/>
</dbReference>
<dbReference type="InterPro" id="IPR036034">
    <property type="entry name" value="PDZ_sf"/>
</dbReference>
<accession>A0A0V0Y8G8</accession>
<evidence type="ECO:0000256" key="1">
    <source>
        <dbReference type="ARBA" id="ARBA00022468"/>
    </source>
</evidence>
<dbReference type="CDD" id="cd06718">
    <property type="entry name" value="PDZ_Par6-like"/>
    <property type="match status" value="1"/>
</dbReference>
<dbReference type="GO" id="GO:0007165">
    <property type="term" value="P:signal transduction"/>
    <property type="evidence" value="ECO:0007669"/>
    <property type="project" value="InterPro"/>
</dbReference>
<dbReference type="InterPro" id="IPR035892">
    <property type="entry name" value="C2_domain_sf"/>
</dbReference>
<dbReference type="GO" id="GO:0016477">
    <property type="term" value="P:cell migration"/>
    <property type="evidence" value="ECO:0007669"/>
    <property type="project" value="TreeGrafter"/>
</dbReference>
<dbReference type="GO" id="GO:0097060">
    <property type="term" value="C:synaptic membrane"/>
    <property type="evidence" value="ECO:0007669"/>
    <property type="project" value="TreeGrafter"/>
</dbReference>
<dbReference type="CDD" id="cd00030">
    <property type="entry name" value="C2"/>
    <property type="match status" value="1"/>
</dbReference>
<evidence type="ECO:0000259" key="4">
    <source>
        <dbReference type="PROSITE" id="PS50106"/>
    </source>
</evidence>
<dbReference type="Gene3D" id="2.60.40.150">
    <property type="entry name" value="C2 domain"/>
    <property type="match status" value="1"/>
</dbReference>
<dbReference type="PANTHER" id="PTHR46150">
    <property type="entry name" value="RHO GTPASE-ACTIVATING PROTEIN 100F"/>
    <property type="match status" value="1"/>
</dbReference>
<keyword evidence="1" id="KW-0343">GTPase activation</keyword>
<sequence>MKRAMPWDSFRCKPRSSRSKDEVSSAAGCFSKATLESRQRNLPKEIYQKIKEVDQQASTLTSSASHGLSARVLDRYDYVQQLPDGREKVSTCQTLELIKKPAQTLGIYLREGNGIDRADGVFVSRLMEGCDVEKAGFLAAGDEIISVNDVNVTRMSIDDVVVMISIPRRLILRTRSDKRNPYCPTGESLPTKAVDKPVAILKQIPRDDSKESVMTDEGKPLASSQPLTTAQTSLGTRARMQNLEIDDSQKANLGMRQPPPVMRQSFSGKVCLLPESSCTKVNPPVQDQGPSRSLSDRWSYGRQLAMHSPRLLDSEGRLMRTENLQLSNPKTQNAKPVNAAAGDGSLYKTAYIMPPKLQNTALLSNDPNLVKRERYSLGAFDSASTSYSHCFVPSNLPDAANTATNRLLYSPRNVASDTESYCNDPASRFTSASVMSNRPTYSKNYKTPICQESTSDVFKSNSLPRRQNRRTIRWSNDVATKAGERLPVQTNYDVSDSDGVVSAPEIPLSPVRYPVHWEQPAQRHSAKTIDEVFSRAEYQSWLQCFDKKLSSPPLKSADSFQAKPAYCGIDSELRKGSKNRSSSVPPRGLLAAGSYVRGVHPQNYETSPQSRRFPVDISPLPQRRYPLQLASSNVGTMLFNTSPTASDCPSPFTGLLVIQIFEGRSLRVSNDMEELYCVIEVDCEHRARTEVKNQAMKFQWRESFEIDVWESKIIDLYIYSWHPQFRHKLRHRGSLQLLDSFLLSSLMDSKAQSFALNLEPRGQLFIRLGFLSMLLMYRRQLALRPSAYWGIPLSILVEREATDYEVPILLVNLLQEIERRGLNSMGLYVLSGSVEKKMAVINEIENNPLNVDLSPEFVPDINVLTSIFKDWLCALPEALVASSTYQTLIDAWRVCLPNDKEGNFRLIFGVLDCLPNVNKCTLIVVMDHLKNVLSQSPHNGLSAHRLCRIFGPLVFCSSVGTSTKAKSHTVNLLDHRLAARIMGTVLDLWPSKMNNSDSNESENSVINLSTKGPPFLWRTIRMGRRLTSTTKGGRYMNPADQARKIARKRELKKNKKQRWMVRQTVLRSKDPQEIIKSLEALDALNFENPTTLNERVLQDKRTKLQCCMIMKPSGNRWNKAIFAAEIDPSEIPLPESEPLFNEGFRGYDFSNIPSSSVTIVKARLRGPGIPPQPPPHYDAYRNLTLTIPLIDEQLQLEPDTVEEFDESETSTSDEAVVKNEAEDKVGDAAYEEFLKELKQLL</sequence>
<comment type="caution">
    <text evidence="6">The sequence shown here is derived from an EMBL/GenBank/DDBJ whole genome shotgun (WGS) entry which is preliminary data.</text>
</comment>
<dbReference type="InterPro" id="IPR000008">
    <property type="entry name" value="C2_dom"/>
</dbReference>
<dbReference type="STRING" id="6337.A0A0V0Y8G8"/>
<organism evidence="6 7">
    <name type="scientific">Trichinella pseudospiralis</name>
    <name type="common">Parasitic roundworm</name>
    <dbReference type="NCBI Taxonomy" id="6337"/>
    <lineage>
        <taxon>Eukaryota</taxon>
        <taxon>Metazoa</taxon>
        <taxon>Ecdysozoa</taxon>
        <taxon>Nematoda</taxon>
        <taxon>Enoplea</taxon>
        <taxon>Dorylaimia</taxon>
        <taxon>Trichinellida</taxon>
        <taxon>Trichinellidae</taxon>
        <taxon>Trichinella</taxon>
    </lineage>
</organism>
<dbReference type="Gene3D" id="1.10.555.10">
    <property type="entry name" value="Rho GTPase activation protein"/>
    <property type="match status" value="1"/>
</dbReference>
<dbReference type="InterPro" id="IPR000198">
    <property type="entry name" value="RhoGAP_dom"/>
</dbReference>
<dbReference type="SUPFAM" id="SSF48350">
    <property type="entry name" value="GTPase activation domain, GAP"/>
    <property type="match status" value="1"/>
</dbReference>
<evidence type="ECO:0000256" key="2">
    <source>
        <dbReference type="SAM" id="MobiDB-lite"/>
    </source>
</evidence>
<dbReference type="PROSITE" id="PS50238">
    <property type="entry name" value="RHOGAP"/>
    <property type="match status" value="1"/>
</dbReference>
<dbReference type="Pfam" id="PF25336">
    <property type="entry name" value="C2_SYDE"/>
    <property type="match status" value="1"/>
</dbReference>
<feature type="domain" description="PDZ" evidence="4">
    <location>
        <begin position="94"/>
        <end position="164"/>
    </location>
</feature>
<feature type="domain" description="C2" evidence="3">
    <location>
        <begin position="633"/>
        <end position="756"/>
    </location>
</feature>
<feature type="region of interest" description="Disordered" evidence="2">
    <location>
        <begin position="1"/>
        <end position="25"/>
    </location>
</feature>
<feature type="compositionally biased region" description="Basic and acidic residues" evidence="2">
    <location>
        <begin position="207"/>
        <end position="219"/>
    </location>
</feature>